<comment type="caution">
    <text evidence="1">The sequence shown here is derived from an EMBL/GenBank/DDBJ whole genome shotgun (WGS) entry which is preliminary data.</text>
</comment>
<proteinExistence type="predicted"/>
<reference evidence="1 2" key="1">
    <citation type="journal article" date="2013" name="J. Biotechnol.">
        <title>Establishment and interpretation of the genome sequence of the phytopathogenic fungus Rhizoctonia solani AG1-IB isolate 7/3/14.</title>
        <authorList>
            <person name="Wibberg D.W."/>
            <person name="Jelonek L.J."/>
            <person name="Rupp O.R."/>
            <person name="Hennig M.H."/>
            <person name="Eikmeyer F.E."/>
            <person name="Goesmann A.G."/>
            <person name="Hartmann A.H."/>
            <person name="Borriss R.B."/>
            <person name="Grosch R.G."/>
            <person name="Puehler A.P."/>
            <person name="Schlueter A.S."/>
        </authorList>
    </citation>
    <scope>NUCLEOTIDE SEQUENCE [LARGE SCALE GENOMIC DNA]</scope>
    <source>
        <strain evidence="2">AG1-IB / isolate 7/3/14</strain>
    </source>
</reference>
<gene>
    <name evidence="1" type="ORF">BN14_05936</name>
</gene>
<dbReference type="HOGENOM" id="CLU_1099138_0_0_1"/>
<evidence type="ECO:0000313" key="2">
    <source>
        <dbReference type="Proteomes" id="UP000012065"/>
    </source>
</evidence>
<sequence>MLHSSSPTPPYLKRCDETSKIEGKIATNDYTAPKECQIHQASVTRYAQGHRVPLNSQPYSPNRVPKTTVNKQDFDCHRREVRAIVSTLGSRIGVLENTLAVALPVIAEARILWMENAVIITPTKLKTTRRAFCEYYKNSRYETYTQFIRARAYYLGLTLVDLEYLQERLKSLGFQSAKQETLLIGPFGGANELGDKTMVEAYRWGSKHGAYVRRIWRACYDSAYSLDEGWMSPIPAPDSSTLVSKIKKWLHAS</sequence>
<accession>M5BZ40</accession>
<protein>
    <submittedName>
        <fullName evidence="1">Uncharacterized protein</fullName>
    </submittedName>
</protein>
<organism evidence="1 2">
    <name type="scientific">Thanatephorus cucumeris (strain AG1-IB / isolate 7/3/14)</name>
    <name type="common">Lettuce bottom rot fungus</name>
    <name type="synonym">Rhizoctonia solani</name>
    <dbReference type="NCBI Taxonomy" id="1108050"/>
    <lineage>
        <taxon>Eukaryota</taxon>
        <taxon>Fungi</taxon>
        <taxon>Dikarya</taxon>
        <taxon>Basidiomycota</taxon>
        <taxon>Agaricomycotina</taxon>
        <taxon>Agaricomycetes</taxon>
        <taxon>Cantharellales</taxon>
        <taxon>Ceratobasidiaceae</taxon>
        <taxon>Rhizoctonia</taxon>
        <taxon>Rhizoctonia solani AG-1</taxon>
    </lineage>
</organism>
<name>M5BZ40_THACB</name>
<evidence type="ECO:0000313" key="1">
    <source>
        <dbReference type="EMBL" id="CCO31885.1"/>
    </source>
</evidence>
<dbReference type="EMBL" id="CAOJ01008929">
    <property type="protein sequence ID" value="CCO31885.1"/>
    <property type="molecule type" value="Genomic_DNA"/>
</dbReference>
<dbReference type="Proteomes" id="UP000012065">
    <property type="component" value="Unassembled WGS sequence"/>
</dbReference>
<dbReference type="AlphaFoldDB" id="M5BZ40"/>